<dbReference type="InterPro" id="IPR000639">
    <property type="entry name" value="Epox_hydrolase-like"/>
</dbReference>
<evidence type="ECO:0000256" key="4">
    <source>
        <dbReference type="ARBA" id="ARBA00022824"/>
    </source>
</evidence>
<name>A0A9D4RNA5_DREPO</name>
<dbReference type="InterPro" id="IPR000073">
    <property type="entry name" value="AB_hydrolase_1"/>
</dbReference>
<feature type="domain" description="AB hydrolase-1" evidence="7">
    <location>
        <begin position="191"/>
        <end position="436"/>
    </location>
</feature>
<dbReference type="GO" id="GO:0046464">
    <property type="term" value="P:acylglycerol catabolic process"/>
    <property type="evidence" value="ECO:0007669"/>
    <property type="project" value="TreeGrafter"/>
</dbReference>
<dbReference type="InterPro" id="IPR050266">
    <property type="entry name" value="AB_hydrolase_sf"/>
</dbReference>
<evidence type="ECO:0000256" key="5">
    <source>
        <dbReference type="ARBA" id="ARBA00022989"/>
    </source>
</evidence>
<comment type="subcellular location">
    <subcellularLocation>
        <location evidence="1">Endoplasmic reticulum membrane</location>
        <topology evidence="1">Multi-pass membrane protein</topology>
    </subcellularLocation>
</comment>
<comment type="caution">
    <text evidence="8">The sequence shown here is derived from an EMBL/GenBank/DDBJ whole genome shotgun (WGS) entry which is preliminary data.</text>
</comment>
<keyword evidence="2" id="KW-0812">Transmembrane</keyword>
<dbReference type="PANTHER" id="PTHR43798">
    <property type="entry name" value="MONOACYLGLYCEROL LIPASE"/>
    <property type="match status" value="1"/>
</dbReference>
<evidence type="ECO:0000256" key="2">
    <source>
        <dbReference type="ARBA" id="ARBA00022692"/>
    </source>
</evidence>
<dbReference type="FunFam" id="3.40.50.1820:FF:000041">
    <property type="entry name" value="Mesoderm-specific transcript homolog protein"/>
    <property type="match status" value="1"/>
</dbReference>
<dbReference type="Proteomes" id="UP000828390">
    <property type="component" value="Unassembled WGS sequence"/>
</dbReference>
<dbReference type="InterPro" id="IPR029058">
    <property type="entry name" value="AB_hydrolase_fold"/>
</dbReference>
<dbReference type="PANTHER" id="PTHR43798:SF33">
    <property type="entry name" value="HYDROLASE, PUTATIVE (AFU_ORTHOLOGUE AFUA_2G14860)-RELATED"/>
    <property type="match status" value="1"/>
</dbReference>
<dbReference type="GO" id="GO:0005789">
    <property type="term" value="C:endoplasmic reticulum membrane"/>
    <property type="evidence" value="ECO:0007669"/>
    <property type="project" value="UniProtKB-SubCell"/>
</dbReference>
<evidence type="ECO:0000313" key="8">
    <source>
        <dbReference type="EMBL" id="KAH3872580.1"/>
    </source>
</evidence>
<gene>
    <name evidence="8" type="ORF">DPMN_035798</name>
</gene>
<dbReference type="SUPFAM" id="SSF53474">
    <property type="entry name" value="alpha/beta-Hydrolases"/>
    <property type="match status" value="1"/>
</dbReference>
<sequence>MNTCDLCEHIYYGHLAHILCECEVSSSLRHSYFDQIDTAIGNDVKHQLESMDSIDMSLRMLGAPIEPILGGEKIVGSVWDWNPGNLAARASALLTELTGLLHNLSLLRLGSTMGSECYRFAISNVDNLVMGYKAMIWVVAVTAATLGYLNIPPPPLSATLKNWRKKGSVLKYKDFDIFYIVEDGFKDDGSTLLCIHGFPTSSHDYSKVLNGLKQHFEQIVLVDMLGFGFSDKPMNYDYLIKEQADIHESLLVSLNLSHAHVLSHDYGDTVALELLHRFNHNEAKFHIDSLSMLNGGVFPETNHPMVSQQLLLMPVIGPTLAHLSFYAAFKRSLARTFGPESQPTEEEMKDFYALVRNKNGNIANARLIHYITQRGENKDRWVGALQKTQVPVQMIYGPADPVNPPAFVDYYKKVVPNPRIHVLGSRVGHYPQWEDPDGVLIAYQSFLQFVSK</sequence>
<dbReference type="GO" id="GO:0047372">
    <property type="term" value="F:monoacylglycerol lipase activity"/>
    <property type="evidence" value="ECO:0007669"/>
    <property type="project" value="TreeGrafter"/>
</dbReference>
<dbReference type="PRINTS" id="PR00412">
    <property type="entry name" value="EPOXHYDRLASE"/>
</dbReference>
<keyword evidence="9" id="KW-1185">Reference proteome</keyword>
<evidence type="ECO:0000256" key="1">
    <source>
        <dbReference type="ARBA" id="ARBA00004477"/>
    </source>
</evidence>
<evidence type="ECO:0000313" key="9">
    <source>
        <dbReference type="Proteomes" id="UP000828390"/>
    </source>
</evidence>
<accession>A0A9D4RNA5</accession>
<evidence type="ECO:0000259" key="7">
    <source>
        <dbReference type="Pfam" id="PF00561"/>
    </source>
</evidence>
<reference evidence="8" key="1">
    <citation type="journal article" date="2019" name="bioRxiv">
        <title>The Genome of the Zebra Mussel, Dreissena polymorpha: A Resource for Invasive Species Research.</title>
        <authorList>
            <person name="McCartney M.A."/>
            <person name="Auch B."/>
            <person name="Kono T."/>
            <person name="Mallez S."/>
            <person name="Zhang Y."/>
            <person name="Obille A."/>
            <person name="Becker A."/>
            <person name="Abrahante J.E."/>
            <person name="Garbe J."/>
            <person name="Badalamenti J.P."/>
            <person name="Herman A."/>
            <person name="Mangelson H."/>
            <person name="Liachko I."/>
            <person name="Sullivan S."/>
            <person name="Sone E.D."/>
            <person name="Koren S."/>
            <person name="Silverstein K.A.T."/>
            <person name="Beckman K.B."/>
            <person name="Gohl D.M."/>
        </authorList>
    </citation>
    <scope>NUCLEOTIDE SEQUENCE</scope>
    <source>
        <strain evidence="8">Duluth1</strain>
        <tissue evidence="8">Whole animal</tissue>
    </source>
</reference>
<evidence type="ECO:0000256" key="3">
    <source>
        <dbReference type="ARBA" id="ARBA00022801"/>
    </source>
</evidence>
<reference evidence="8" key="2">
    <citation type="submission" date="2020-11" db="EMBL/GenBank/DDBJ databases">
        <authorList>
            <person name="McCartney M.A."/>
            <person name="Auch B."/>
            <person name="Kono T."/>
            <person name="Mallez S."/>
            <person name="Becker A."/>
            <person name="Gohl D.M."/>
            <person name="Silverstein K.A.T."/>
            <person name="Koren S."/>
            <person name="Bechman K.B."/>
            <person name="Herman A."/>
            <person name="Abrahante J.E."/>
            <person name="Garbe J."/>
        </authorList>
    </citation>
    <scope>NUCLEOTIDE SEQUENCE</scope>
    <source>
        <strain evidence="8">Duluth1</strain>
        <tissue evidence="8">Whole animal</tissue>
    </source>
</reference>
<keyword evidence="4" id="KW-0256">Endoplasmic reticulum</keyword>
<dbReference type="EMBL" id="JAIWYP010000002">
    <property type="protein sequence ID" value="KAH3872580.1"/>
    <property type="molecule type" value="Genomic_DNA"/>
</dbReference>
<evidence type="ECO:0000256" key="6">
    <source>
        <dbReference type="ARBA" id="ARBA00023136"/>
    </source>
</evidence>
<organism evidence="8 9">
    <name type="scientific">Dreissena polymorpha</name>
    <name type="common">Zebra mussel</name>
    <name type="synonym">Mytilus polymorpha</name>
    <dbReference type="NCBI Taxonomy" id="45954"/>
    <lineage>
        <taxon>Eukaryota</taxon>
        <taxon>Metazoa</taxon>
        <taxon>Spiralia</taxon>
        <taxon>Lophotrochozoa</taxon>
        <taxon>Mollusca</taxon>
        <taxon>Bivalvia</taxon>
        <taxon>Autobranchia</taxon>
        <taxon>Heteroconchia</taxon>
        <taxon>Euheterodonta</taxon>
        <taxon>Imparidentia</taxon>
        <taxon>Neoheterodontei</taxon>
        <taxon>Myida</taxon>
        <taxon>Dreissenoidea</taxon>
        <taxon>Dreissenidae</taxon>
        <taxon>Dreissena</taxon>
    </lineage>
</organism>
<keyword evidence="6" id="KW-0472">Membrane</keyword>
<keyword evidence="5" id="KW-1133">Transmembrane helix</keyword>
<proteinExistence type="predicted"/>
<keyword evidence="3" id="KW-0378">Hydrolase</keyword>
<dbReference type="Gene3D" id="3.40.50.1820">
    <property type="entry name" value="alpha/beta hydrolase"/>
    <property type="match status" value="1"/>
</dbReference>
<dbReference type="Pfam" id="PF00561">
    <property type="entry name" value="Abhydrolase_1"/>
    <property type="match status" value="1"/>
</dbReference>
<protein>
    <recommendedName>
        <fullName evidence="7">AB hydrolase-1 domain-containing protein</fullName>
    </recommendedName>
</protein>
<dbReference type="AlphaFoldDB" id="A0A9D4RNA5"/>